<dbReference type="InterPro" id="IPR009613">
    <property type="entry name" value="LMF"/>
</dbReference>
<evidence type="ECO:0000259" key="9">
    <source>
        <dbReference type="Pfam" id="PF25179"/>
    </source>
</evidence>
<reference evidence="10 11" key="1">
    <citation type="submission" date="2021-03" db="EMBL/GenBank/DDBJ databases">
        <title>Sequencing the genomes of 1000 actinobacteria strains.</title>
        <authorList>
            <person name="Klenk H.-P."/>
        </authorList>
    </citation>
    <scope>NUCLEOTIDE SEQUENCE [LARGE SCALE GENOMIC DNA]</scope>
    <source>
        <strain evidence="10 11">DSM 16005</strain>
    </source>
</reference>
<gene>
    <name evidence="10" type="ORF">JOF48_002649</name>
</gene>
<feature type="domain" description="Lipase maturation factor 1/2 C-terminal" evidence="9">
    <location>
        <begin position="373"/>
        <end position="501"/>
    </location>
</feature>
<evidence type="ECO:0000313" key="10">
    <source>
        <dbReference type="EMBL" id="MBP2413850.1"/>
    </source>
</evidence>
<keyword evidence="6 7" id="KW-0472">Membrane</keyword>
<evidence type="ECO:0000256" key="7">
    <source>
        <dbReference type="SAM" id="Phobius"/>
    </source>
</evidence>
<evidence type="ECO:0000256" key="5">
    <source>
        <dbReference type="ARBA" id="ARBA00022989"/>
    </source>
</evidence>
<feature type="transmembrane region" description="Helical" evidence="7">
    <location>
        <begin position="243"/>
        <end position="266"/>
    </location>
</feature>
<evidence type="ECO:0008006" key="12">
    <source>
        <dbReference type="Google" id="ProtNLM"/>
    </source>
</evidence>
<feature type="transmembrane region" description="Helical" evidence="7">
    <location>
        <begin position="117"/>
        <end position="136"/>
    </location>
</feature>
<evidence type="ECO:0000256" key="4">
    <source>
        <dbReference type="ARBA" id="ARBA00022824"/>
    </source>
</evidence>
<sequence>MDWLRAATLPGGWLDTAWLGSANYDAARFILQRGIAAVFVIAFASSARQFPALLGERGLLPMPRRPASWPGPSPIRWPGPTLFRWHYSDRLLRAVAWAGAALAASVVLGLPQLGPPWLPMVAFLALWLGYMSIVNVGRVFYGFGWEILLLEAGFLAAFLGSNQSTTPVITIWLFRWLVFRLEFGAGMIKMRGDRVWRDLTALYYHHETQPMPNPLSWFFHHLPKPLHKAEVLGNHFAQLVVPFLLFVPQPVAAWAAAVVVVTQLWLVLSGNFAWLNALTLVLAFSAVGDEAVSGALRALGLGWMLPAAWAGPLPAPPAVPFPPGTWVPGAPDWFSAVVLAMGGLMLVLAWWPLRNLFSSRQLMNASFNRWRLGNAYGAFGSVTRVRREVVVEGWDGARWLEYGFHGKPGETGRMPRQFAPYHLRLDWMMWFLALGQPGMEWFLPFLDRLLAADPALLKLLRRDPFGGRAPELVRARVEIYRFTTWREWRATGTWWVRAPLGVLVAPRGLRNGPA</sequence>
<keyword evidence="5 7" id="KW-1133">Transmembrane helix</keyword>
<dbReference type="InterPro" id="IPR057434">
    <property type="entry name" value="LMF1/2_N"/>
</dbReference>
<accession>A0ABS4YZ51</accession>
<dbReference type="InterPro" id="IPR057433">
    <property type="entry name" value="LMF1/2_C"/>
</dbReference>
<feature type="transmembrane region" description="Helical" evidence="7">
    <location>
        <begin position="272"/>
        <end position="288"/>
    </location>
</feature>
<feature type="domain" description="Lipase maturation factor 1/2 N-terminal" evidence="8">
    <location>
        <begin position="141"/>
        <end position="292"/>
    </location>
</feature>
<comment type="caution">
    <text evidence="10">The sequence shown here is derived from an EMBL/GenBank/DDBJ whole genome shotgun (WGS) entry which is preliminary data.</text>
</comment>
<evidence type="ECO:0000256" key="6">
    <source>
        <dbReference type="ARBA" id="ARBA00023136"/>
    </source>
</evidence>
<dbReference type="Pfam" id="PF25179">
    <property type="entry name" value="LMF1_C"/>
    <property type="match status" value="1"/>
</dbReference>
<keyword evidence="11" id="KW-1185">Reference proteome</keyword>
<dbReference type="PANTHER" id="PTHR14463:SF10">
    <property type="entry name" value="LIPASE MATURATION FACTOR 1"/>
    <property type="match status" value="1"/>
</dbReference>
<evidence type="ECO:0000256" key="3">
    <source>
        <dbReference type="ARBA" id="ARBA00022692"/>
    </source>
</evidence>
<feature type="transmembrane region" description="Helical" evidence="7">
    <location>
        <begin position="91"/>
        <end position="111"/>
    </location>
</feature>
<evidence type="ECO:0000259" key="8">
    <source>
        <dbReference type="Pfam" id="PF06762"/>
    </source>
</evidence>
<evidence type="ECO:0000256" key="1">
    <source>
        <dbReference type="ARBA" id="ARBA00004477"/>
    </source>
</evidence>
<evidence type="ECO:0000313" key="11">
    <source>
        <dbReference type="Proteomes" id="UP000711614"/>
    </source>
</evidence>
<keyword evidence="3 7" id="KW-0812">Transmembrane</keyword>
<dbReference type="Proteomes" id="UP000711614">
    <property type="component" value="Unassembled WGS sequence"/>
</dbReference>
<name>A0ABS4YZ51_9MICC</name>
<comment type="subcellular location">
    <subcellularLocation>
        <location evidence="1">Endoplasmic reticulum membrane</location>
        <topology evidence="1">Multi-pass membrane protein</topology>
    </subcellularLocation>
</comment>
<feature type="transmembrane region" description="Helical" evidence="7">
    <location>
        <begin position="333"/>
        <end position="353"/>
    </location>
</feature>
<dbReference type="EMBL" id="JAGIOI010000001">
    <property type="protein sequence ID" value="MBP2413850.1"/>
    <property type="molecule type" value="Genomic_DNA"/>
</dbReference>
<dbReference type="RefSeq" id="WP_209681423.1">
    <property type="nucleotide sequence ID" value="NZ_JAGIOI010000001.1"/>
</dbReference>
<evidence type="ECO:0000256" key="2">
    <source>
        <dbReference type="ARBA" id="ARBA00005512"/>
    </source>
</evidence>
<protein>
    <recommendedName>
        <fullName evidence="12">Lipase maturation factor family protein</fullName>
    </recommendedName>
</protein>
<organism evidence="10 11">
    <name type="scientific">Arthrobacter stackebrandtii</name>
    <dbReference type="NCBI Taxonomy" id="272161"/>
    <lineage>
        <taxon>Bacteria</taxon>
        <taxon>Bacillati</taxon>
        <taxon>Actinomycetota</taxon>
        <taxon>Actinomycetes</taxon>
        <taxon>Micrococcales</taxon>
        <taxon>Micrococcaceae</taxon>
        <taxon>Arthrobacter</taxon>
    </lineage>
</organism>
<dbReference type="PANTHER" id="PTHR14463">
    <property type="entry name" value="LIPASE MATURATION FACTOR"/>
    <property type="match status" value="1"/>
</dbReference>
<comment type="similarity">
    <text evidence="2">Belongs to the lipase maturation factor family.</text>
</comment>
<proteinExistence type="inferred from homology"/>
<keyword evidence="4" id="KW-0256">Endoplasmic reticulum</keyword>
<dbReference type="Pfam" id="PF06762">
    <property type="entry name" value="LMF1"/>
    <property type="match status" value="1"/>
</dbReference>